<dbReference type="InterPro" id="IPR000073">
    <property type="entry name" value="AB_hydrolase_1"/>
</dbReference>
<evidence type="ECO:0000313" key="7">
    <source>
        <dbReference type="Proteomes" id="UP000560000"/>
    </source>
</evidence>
<dbReference type="PRINTS" id="PR00111">
    <property type="entry name" value="ABHYDROLASE"/>
</dbReference>
<dbReference type="EMBL" id="JACHET010000001">
    <property type="protein sequence ID" value="MBB6184539.1"/>
    <property type="molecule type" value="Genomic_DNA"/>
</dbReference>
<dbReference type="STRING" id="1543381.LF63_0101740"/>
<gene>
    <name evidence="5" type="ORF">HNQ86_001884</name>
    <name evidence="4" type="ORF">LF63_0101740</name>
</gene>
<reference evidence="5 7" key="2">
    <citation type="submission" date="2020-08" db="EMBL/GenBank/DDBJ databases">
        <title>Genomic Encyclopedia of Type Strains, Phase IV (KMG-IV): sequencing the most valuable type-strain genomes for metagenomic binning, comparative biology and taxonomic classification.</title>
        <authorList>
            <person name="Goeker M."/>
        </authorList>
    </citation>
    <scope>NUCLEOTIDE SEQUENCE [LARGE SCALE GENOMIC DNA]</scope>
    <source>
        <strain evidence="5 7">DSM 107085</strain>
    </source>
</reference>
<evidence type="ECO:0000313" key="5">
    <source>
        <dbReference type="EMBL" id="MBB6184539.1"/>
    </source>
</evidence>
<feature type="domain" description="AB hydrolase-1" evidence="3">
    <location>
        <begin position="24"/>
        <end position="269"/>
    </location>
</feature>
<dbReference type="OrthoDB" id="149912at2"/>
<dbReference type="EMBL" id="JROI01000005">
    <property type="protein sequence ID" value="KGI78950.1"/>
    <property type="molecule type" value="Genomic_DNA"/>
</dbReference>
<organism evidence="4 6">
    <name type="scientific">Oleiagrimonas soli</name>
    <dbReference type="NCBI Taxonomy" id="1543381"/>
    <lineage>
        <taxon>Bacteria</taxon>
        <taxon>Pseudomonadati</taxon>
        <taxon>Pseudomonadota</taxon>
        <taxon>Gammaproteobacteria</taxon>
        <taxon>Lysobacterales</taxon>
        <taxon>Rhodanobacteraceae</taxon>
        <taxon>Oleiagrimonas</taxon>
    </lineage>
</organism>
<reference evidence="4 6" key="1">
    <citation type="submission" date="2014-09" db="EMBL/GenBank/DDBJ databases">
        <title>Xanthomonadaceae 3.5X direct submission.</title>
        <authorList>
            <person name="Fang T."/>
            <person name="Wang H."/>
        </authorList>
    </citation>
    <scope>NUCLEOTIDE SEQUENCE [LARGE SCALE GENOMIC DNA]</scope>
    <source>
        <strain evidence="4 6">3.5X</strain>
    </source>
</reference>
<dbReference type="InterPro" id="IPR029058">
    <property type="entry name" value="AB_hydrolase_fold"/>
</dbReference>
<evidence type="ECO:0000256" key="2">
    <source>
        <dbReference type="ARBA" id="ARBA00022801"/>
    </source>
</evidence>
<dbReference type="AlphaFoldDB" id="A0A099D0Y9"/>
<dbReference type="Gene3D" id="3.40.50.1820">
    <property type="entry name" value="alpha/beta hydrolase"/>
    <property type="match status" value="1"/>
</dbReference>
<accession>A0A099D0Y9</accession>
<keyword evidence="2" id="KW-0378">Hydrolase</keyword>
<dbReference type="InterPro" id="IPR050266">
    <property type="entry name" value="AB_hydrolase_sf"/>
</dbReference>
<comment type="caution">
    <text evidence="4">The sequence shown here is derived from an EMBL/GenBank/DDBJ whole genome shotgun (WGS) entry which is preliminary data.</text>
</comment>
<keyword evidence="6" id="KW-1185">Reference proteome</keyword>
<evidence type="ECO:0000313" key="6">
    <source>
        <dbReference type="Proteomes" id="UP000029708"/>
    </source>
</evidence>
<dbReference type="SUPFAM" id="SSF53474">
    <property type="entry name" value="alpha/beta-Hydrolases"/>
    <property type="match status" value="1"/>
</dbReference>
<dbReference type="RefSeq" id="WP_043099204.1">
    <property type="nucleotide sequence ID" value="NZ_JACHET010000001.1"/>
</dbReference>
<dbReference type="GO" id="GO:0016787">
    <property type="term" value="F:hydrolase activity"/>
    <property type="evidence" value="ECO:0007669"/>
    <property type="project" value="UniProtKB-KW"/>
</dbReference>
<dbReference type="Proteomes" id="UP000029708">
    <property type="component" value="Unassembled WGS sequence"/>
</dbReference>
<dbReference type="HOGENOM" id="CLU_020336_8_2_6"/>
<dbReference type="PANTHER" id="PTHR43798:SF14">
    <property type="entry name" value="SERINE HYDROLASE-LIKE PROTEIN DDB_G0286239"/>
    <property type="match status" value="1"/>
</dbReference>
<evidence type="ECO:0000259" key="3">
    <source>
        <dbReference type="Pfam" id="PF00561"/>
    </source>
</evidence>
<dbReference type="GO" id="GO:0016020">
    <property type="term" value="C:membrane"/>
    <property type="evidence" value="ECO:0007669"/>
    <property type="project" value="TreeGrafter"/>
</dbReference>
<name>A0A099D0Y9_9GAMM</name>
<dbReference type="PANTHER" id="PTHR43798">
    <property type="entry name" value="MONOACYLGLYCEROL LIPASE"/>
    <property type="match status" value="1"/>
</dbReference>
<dbReference type="Pfam" id="PF00561">
    <property type="entry name" value="Abhydrolase_1"/>
    <property type="match status" value="1"/>
</dbReference>
<dbReference type="Proteomes" id="UP000560000">
    <property type="component" value="Unassembled WGS sequence"/>
</dbReference>
<protein>
    <submittedName>
        <fullName evidence="5">Pimeloyl-ACP methyl ester carboxylesterase</fullName>
    </submittedName>
</protein>
<evidence type="ECO:0000256" key="1">
    <source>
        <dbReference type="ARBA" id="ARBA00008645"/>
    </source>
</evidence>
<evidence type="ECO:0000313" key="4">
    <source>
        <dbReference type="EMBL" id="KGI78950.1"/>
    </source>
</evidence>
<comment type="similarity">
    <text evidence="1">Belongs to the AB hydrolase superfamily.</text>
</comment>
<proteinExistence type="inferred from homology"/>
<sequence length="281" mass="30332">MIELDLDAAGLALKACVSGPADAPPLLALHGWLDNAASFERLAPRLNTHRVIALDLPGHGRSAHLPASPFVAYGIAEYVAVVLAAADALALTHFDLLGHSLGAGVASLVAAAAPERVRRLGLIEGLGPLADDPARSLQRFRNATLRRLRRGARKRSVFPDIDTAVSVRAAATDLPAAQARGIVERGLTRENDGYRWSSDPRLTQPTPVRMDEAQIRRLLEGIAAPTLLLLARPQTPYLPETMLRERAAHVADIRIKHLDGHHHLHLEHPDAVAAHLRAHFA</sequence>